<dbReference type="InterPro" id="IPR003591">
    <property type="entry name" value="Leu-rich_rpt_typical-subtyp"/>
</dbReference>
<keyword evidence="10" id="KW-0677">Repeat</keyword>
<comment type="subcellular location">
    <subcellularLocation>
        <location evidence="4">Cytoplasm</location>
    </subcellularLocation>
    <subcellularLocation>
        <location evidence="3">Membrane</location>
        <topology evidence="3">Peripheral membrane protein</topology>
    </subcellularLocation>
    <subcellularLocation>
        <location evidence="2">Nucleus</location>
    </subcellularLocation>
</comment>
<evidence type="ECO:0000256" key="17">
    <source>
        <dbReference type="ARBA" id="ARBA00058248"/>
    </source>
</evidence>
<evidence type="ECO:0000256" key="2">
    <source>
        <dbReference type="ARBA" id="ARBA00004123"/>
    </source>
</evidence>
<keyword evidence="12" id="KW-0904">Protein phosphatase</keyword>
<keyword evidence="13" id="KW-0472">Membrane</keyword>
<feature type="region of interest" description="Disordered" evidence="20">
    <location>
        <begin position="1279"/>
        <end position="1302"/>
    </location>
</feature>
<evidence type="ECO:0000256" key="3">
    <source>
        <dbReference type="ARBA" id="ARBA00004170"/>
    </source>
</evidence>
<dbReference type="Pfam" id="PF23010">
    <property type="entry name" value="RA_3"/>
    <property type="match status" value="1"/>
</dbReference>
<dbReference type="SMART" id="SM00332">
    <property type="entry name" value="PP2Cc"/>
    <property type="match status" value="1"/>
</dbReference>
<dbReference type="PANTHER" id="PTHR48051">
    <property type="match status" value="1"/>
</dbReference>
<dbReference type="InterPro" id="IPR055071">
    <property type="entry name" value="RA_PHLPP-like"/>
</dbReference>
<dbReference type="PROSITE" id="PS51450">
    <property type="entry name" value="LRR"/>
    <property type="match status" value="5"/>
</dbReference>
<dbReference type="Pfam" id="PF00560">
    <property type="entry name" value="LRR_1"/>
    <property type="match status" value="1"/>
</dbReference>
<accession>A0AAD5FAB4</accession>
<dbReference type="PROSITE" id="PS51746">
    <property type="entry name" value="PPM_2"/>
    <property type="match status" value="1"/>
</dbReference>
<dbReference type="FunFam" id="3.60.40.10:FF:000003">
    <property type="entry name" value="PH domain and leucine-rich repeat protein phosphatase 1"/>
    <property type="match status" value="1"/>
</dbReference>
<dbReference type="GO" id="GO:0005737">
    <property type="term" value="C:cytoplasm"/>
    <property type="evidence" value="ECO:0007669"/>
    <property type="project" value="UniProtKB-SubCell"/>
</dbReference>
<keyword evidence="8" id="KW-0433">Leucine-rich repeat</keyword>
<evidence type="ECO:0000256" key="14">
    <source>
        <dbReference type="ARBA" id="ARBA00023211"/>
    </source>
</evidence>
<evidence type="ECO:0000256" key="8">
    <source>
        <dbReference type="ARBA" id="ARBA00022614"/>
    </source>
</evidence>
<dbReference type="FunFam" id="3.80.10.10:FF:000120">
    <property type="entry name" value="PH domain and leucine rich repeat protein phosphatase 2"/>
    <property type="match status" value="1"/>
</dbReference>
<keyword evidence="15" id="KW-0539">Nucleus</keyword>
<evidence type="ECO:0000313" key="23">
    <source>
        <dbReference type="Proteomes" id="UP001205998"/>
    </source>
</evidence>
<dbReference type="GO" id="GO:0005634">
    <property type="term" value="C:nucleus"/>
    <property type="evidence" value="ECO:0007669"/>
    <property type="project" value="UniProtKB-SubCell"/>
</dbReference>
<evidence type="ECO:0000256" key="20">
    <source>
        <dbReference type="SAM" id="MobiDB-lite"/>
    </source>
</evidence>
<feature type="region of interest" description="Disordered" evidence="20">
    <location>
        <begin position="1"/>
        <end position="74"/>
    </location>
</feature>
<evidence type="ECO:0000256" key="6">
    <source>
        <dbReference type="ARBA" id="ARBA00022490"/>
    </source>
</evidence>
<evidence type="ECO:0000256" key="18">
    <source>
        <dbReference type="ARBA" id="ARBA00072392"/>
    </source>
</evidence>
<dbReference type="Proteomes" id="UP001205998">
    <property type="component" value="Unassembled WGS sequence"/>
</dbReference>
<evidence type="ECO:0000256" key="7">
    <source>
        <dbReference type="ARBA" id="ARBA00022553"/>
    </source>
</evidence>
<dbReference type="SUPFAM" id="SSF81606">
    <property type="entry name" value="PP2C-like"/>
    <property type="match status" value="1"/>
</dbReference>
<dbReference type="CDD" id="cd00143">
    <property type="entry name" value="PP2Cc"/>
    <property type="match status" value="1"/>
</dbReference>
<evidence type="ECO:0000256" key="11">
    <source>
        <dbReference type="ARBA" id="ARBA00022801"/>
    </source>
</evidence>
<dbReference type="Gene3D" id="3.80.10.10">
    <property type="entry name" value="Ribonuclease Inhibitor"/>
    <property type="match status" value="3"/>
</dbReference>
<dbReference type="InterPro" id="IPR036457">
    <property type="entry name" value="PPM-type-like_dom_sf"/>
</dbReference>
<evidence type="ECO:0000313" key="22">
    <source>
        <dbReference type="EMBL" id="KAI5608262.1"/>
    </source>
</evidence>
<evidence type="ECO:0000256" key="5">
    <source>
        <dbReference type="ARBA" id="ARBA00013081"/>
    </source>
</evidence>
<feature type="compositionally biased region" description="Polar residues" evidence="20">
    <location>
        <begin position="1279"/>
        <end position="1291"/>
    </location>
</feature>
<dbReference type="EC" id="3.1.3.16" evidence="5"/>
<dbReference type="InterPro" id="IPR001611">
    <property type="entry name" value="Leu-rich_rpt"/>
</dbReference>
<evidence type="ECO:0000256" key="16">
    <source>
        <dbReference type="ARBA" id="ARBA00048336"/>
    </source>
</evidence>
<name>A0AAD5FAB4_SILAS</name>
<dbReference type="GO" id="GO:0004722">
    <property type="term" value="F:protein serine/threonine phosphatase activity"/>
    <property type="evidence" value="ECO:0007669"/>
    <property type="project" value="UniProtKB-EC"/>
</dbReference>
<keyword evidence="23" id="KW-1185">Reference proteome</keyword>
<dbReference type="SMART" id="SM00364">
    <property type="entry name" value="LRR_BAC"/>
    <property type="match status" value="13"/>
</dbReference>
<reference evidence="22" key="1">
    <citation type="submission" date="2018-07" db="EMBL/GenBank/DDBJ databases">
        <title>Comparative genomics of catfishes provides insights into carnivory and benthic adaptation.</title>
        <authorList>
            <person name="Zhang Y."/>
            <person name="Wang D."/>
            <person name="Peng Z."/>
            <person name="Zheng S."/>
            <person name="Shao F."/>
            <person name="Tao W."/>
        </authorList>
    </citation>
    <scope>NUCLEOTIDE SEQUENCE</scope>
    <source>
        <strain evidence="22">Chongqing</strain>
    </source>
</reference>
<keyword evidence="6" id="KW-0963">Cytoplasm</keyword>
<dbReference type="GO" id="GO:0016020">
    <property type="term" value="C:membrane"/>
    <property type="evidence" value="ECO:0007669"/>
    <property type="project" value="UniProtKB-SubCell"/>
</dbReference>
<dbReference type="SUPFAM" id="SSF52058">
    <property type="entry name" value="L domain-like"/>
    <property type="match status" value="2"/>
</dbReference>
<feature type="region of interest" description="Disordered" evidence="20">
    <location>
        <begin position="1440"/>
        <end position="1476"/>
    </location>
</feature>
<feature type="compositionally biased region" description="Gly residues" evidence="20">
    <location>
        <begin position="44"/>
        <end position="57"/>
    </location>
</feature>
<keyword evidence="9" id="KW-0479">Metal-binding</keyword>
<feature type="compositionally biased region" description="Low complexity" evidence="20">
    <location>
        <begin position="58"/>
        <end position="74"/>
    </location>
</feature>
<comment type="caution">
    <text evidence="22">The sequence shown here is derived from an EMBL/GenBank/DDBJ whole genome shotgun (WGS) entry which is preliminary data.</text>
</comment>
<keyword evidence="11" id="KW-0378">Hydrolase</keyword>
<feature type="compositionally biased region" description="Basic and acidic residues" evidence="20">
    <location>
        <begin position="1"/>
        <end position="20"/>
    </location>
</feature>
<evidence type="ECO:0000256" key="1">
    <source>
        <dbReference type="ARBA" id="ARBA00001936"/>
    </source>
</evidence>
<dbReference type="Pfam" id="PF00481">
    <property type="entry name" value="PP2C"/>
    <property type="match status" value="1"/>
</dbReference>
<proteinExistence type="predicted"/>
<evidence type="ECO:0000256" key="13">
    <source>
        <dbReference type="ARBA" id="ARBA00023136"/>
    </source>
</evidence>
<dbReference type="Gene3D" id="3.60.40.10">
    <property type="entry name" value="PPM-type phosphatase domain"/>
    <property type="match status" value="1"/>
</dbReference>
<protein>
    <recommendedName>
        <fullName evidence="18">PH domain leucine-rich repeat-containing protein phosphatase 2</fullName>
        <ecNumber evidence="5">3.1.3.16</ecNumber>
    </recommendedName>
    <alternativeName>
        <fullName evidence="19">PH domain leucine-rich repeat-containing protein phosphatase-like</fullName>
    </alternativeName>
</protein>
<dbReference type="EMBL" id="MU583252">
    <property type="protein sequence ID" value="KAI5608262.1"/>
    <property type="molecule type" value="Genomic_DNA"/>
</dbReference>
<comment type="cofactor">
    <cofactor evidence="1">
        <name>Mn(2+)</name>
        <dbReference type="ChEBI" id="CHEBI:29035"/>
    </cofactor>
</comment>
<dbReference type="InterPro" id="IPR001932">
    <property type="entry name" value="PPM-type_phosphatase-like_dom"/>
</dbReference>
<dbReference type="InterPro" id="IPR050216">
    <property type="entry name" value="LRR_domain-containing"/>
</dbReference>
<evidence type="ECO:0000256" key="19">
    <source>
        <dbReference type="ARBA" id="ARBA00078933"/>
    </source>
</evidence>
<evidence type="ECO:0000256" key="10">
    <source>
        <dbReference type="ARBA" id="ARBA00022737"/>
    </source>
</evidence>
<dbReference type="CDD" id="cd17241">
    <property type="entry name" value="RA_PHLPP2"/>
    <property type="match status" value="1"/>
</dbReference>
<keyword evidence="14" id="KW-0464">Manganese</keyword>
<dbReference type="Pfam" id="PF13855">
    <property type="entry name" value="LRR_8"/>
    <property type="match status" value="2"/>
</dbReference>
<feature type="compositionally biased region" description="Pro residues" evidence="20">
    <location>
        <begin position="1189"/>
        <end position="1201"/>
    </location>
</feature>
<organism evidence="22 23">
    <name type="scientific">Silurus asotus</name>
    <name type="common">Amur catfish</name>
    <name type="synonym">Parasilurus asotus</name>
    <dbReference type="NCBI Taxonomy" id="30991"/>
    <lineage>
        <taxon>Eukaryota</taxon>
        <taxon>Metazoa</taxon>
        <taxon>Chordata</taxon>
        <taxon>Craniata</taxon>
        <taxon>Vertebrata</taxon>
        <taxon>Euteleostomi</taxon>
        <taxon>Actinopterygii</taxon>
        <taxon>Neopterygii</taxon>
        <taxon>Teleostei</taxon>
        <taxon>Ostariophysi</taxon>
        <taxon>Siluriformes</taxon>
        <taxon>Siluridae</taxon>
        <taxon>Silurus</taxon>
    </lineage>
</organism>
<dbReference type="FunFam" id="3.80.10.10:FF:000027">
    <property type="entry name" value="PH domain and leucine rich repeat protein phosphatase 2"/>
    <property type="match status" value="1"/>
</dbReference>
<comment type="catalytic activity">
    <reaction evidence="16">
        <text>O-phospho-L-threonyl-[protein] + H2O = L-threonyl-[protein] + phosphate</text>
        <dbReference type="Rhea" id="RHEA:47004"/>
        <dbReference type="Rhea" id="RHEA-COMP:11060"/>
        <dbReference type="Rhea" id="RHEA-COMP:11605"/>
        <dbReference type="ChEBI" id="CHEBI:15377"/>
        <dbReference type="ChEBI" id="CHEBI:30013"/>
        <dbReference type="ChEBI" id="CHEBI:43474"/>
        <dbReference type="ChEBI" id="CHEBI:61977"/>
        <dbReference type="EC" id="3.1.3.16"/>
    </reaction>
</comment>
<evidence type="ECO:0000256" key="12">
    <source>
        <dbReference type="ARBA" id="ARBA00022912"/>
    </source>
</evidence>
<feature type="domain" description="PPM-type phosphatase" evidence="21">
    <location>
        <begin position="919"/>
        <end position="1167"/>
    </location>
</feature>
<feature type="region of interest" description="Disordered" evidence="20">
    <location>
        <begin position="1180"/>
        <end position="1246"/>
    </location>
</feature>
<evidence type="ECO:0000256" key="15">
    <source>
        <dbReference type="ARBA" id="ARBA00023242"/>
    </source>
</evidence>
<feature type="compositionally biased region" description="Polar residues" evidence="20">
    <location>
        <begin position="1203"/>
        <end position="1231"/>
    </location>
</feature>
<evidence type="ECO:0000259" key="21">
    <source>
        <dbReference type="PROSITE" id="PS51746"/>
    </source>
</evidence>
<dbReference type="SUPFAM" id="SSF50729">
    <property type="entry name" value="PH domain-like"/>
    <property type="match status" value="1"/>
</dbReference>
<evidence type="ECO:0000256" key="4">
    <source>
        <dbReference type="ARBA" id="ARBA00004496"/>
    </source>
</evidence>
<dbReference type="GO" id="GO:0046872">
    <property type="term" value="F:metal ion binding"/>
    <property type="evidence" value="ECO:0007669"/>
    <property type="project" value="UniProtKB-KW"/>
</dbReference>
<evidence type="ECO:0000256" key="9">
    <source>
        <dbReference type="ARBA" id="ARBA00022723"/>
    </source>
</evidence>
<keyword evidence="7" id="KW-0597">Phosphoprotein</keyword>
<gene>
    <name evidence="22" type="ORF">C0J50_6931</name>
</gene>
<dbReference type="SMART" id="SM00369">
    <property type="entry name" value="LRR_TYP"/>
    <property type="match status" value="11"/>
</dbReference>
<dbReference type="PANTHER" id="PTHR48051:SF59">
    <property type="entry name" value="PH DOMAIN AND LEUCINE RICH REPEAT PROTEIN PHOSPHATASE 2"/>
    <property type="match status" value="1"/>
</dbReference>
<dbReference type="InterPro" id="IPR032675">
    <property type="entry name" value="LRR_dom_sf"/>
</dbReference>
<comment type="function">
    <text evidence="17">Protein phosphatase involved in regulation of Akt and PKC signaling. Mediates dephosphorylation in the C-terminal domain hydrophobic motif of members of the AGC Ser/Thr protein kinase family; specifically acts on 'Ser-473' of AKT1, 'Ser-660' of PRKCB isoform beta-II and 'Ser-657' of PRKCA. Akt regulates the balance between cell survival and apoptosis through a cascade that primarily alters the function of transcription factors that regulate pro- and antiapoptotic genes. Dephosphorylation of 'Ser-473' of Akt triggers apoptosis and decreases cell proliferation. Also controls the phosphorylation of AKT3. Dephosphorylates STK4 on 'Thr-387' leading to STK4 activation and apoptosis. Dephosphorylates RPS6KB1 and is involved in regulation of cap-dependent translation. Inhibits cancer cell proliferation and may act as a tumor suppressor. Dephosphorylation of PRKCA and PRKCB leads to their destabilization and degradation. Dephosphorylates RAF1 inhibiting its kinase activity.</text>
</comment>
<sequence length="1486" mass="162468">MKDEEKSAERKSSAGAEEGRSGSGSGTWPSPGLREAVSIRVSTRGGGGGGGVEGGGSAAAAPASSSSSSVSSANATAAGIRVLKRNMKRNGSRACVSRKTRFGSRERDWLKGDAQRGCVCLYGATEVVTPGPQTSSTTQPDLRLVLCSTSTTAEELCAQRHGQGLYLQLHGDLIRRLDPSERPLQMVYDYLTTMGYEDPMRVQQEAANSDLSCMIRFYTELPANADQQDRTLLKGVFSVRKGKTQLHKWAERQVILCGTCLIVASVKDSLTGKLHILPLVGGKVEEVKRRQHCLMFLSAGPQAHNYYVNFDTLAEYQRWHRQASKVVSQTISLVDLSCYSLEEVPEYLFYSQDVTHLNLRHNFLSLEGPGGLCNFNRFTQLKSLNLSHNRLGVFPEALCEIPTLSELNLSCNGLGSVPTRISNLQSLQTLFLDGNHLSSLPDELGDLTQLCSLGLSFNTFPHIPAVLERLSAVDRLLMAGNRVASLELCSLLRMSHVKNIDLRLNGLCSVKSETLEPIKQLIQLDLRDNRLTELDLSAACNLDTLHCERNQLKALTLSGFTLRSLYANNNCLSTISIYPVPNQLTHMDVSWNVLEYLPDWVCDSRKLEVLDVSHNLLLELPGRLLSGLSLRKLLVGSNSLQRVPDFLDHIPLETLDLQHNKLTELPESFFSKALNLKYLNVSANALETIPPSSQTEESLSTLQELYLTGNNLNENCANLLVGHQNLRVLHVAYNQLLCFPASKLSKLELLEELNMSGNKLKTVPSTVSSCKRLHALILHSNNISVFPEVLNLPEIKLSKLELLEELNMSGNKLKTVPSTVSSCKRLHALILHSNNISVFPEVLNLPEIKLVDMSCNELTEILLPDSVPATLQELDLSGNSSLMLEHKTLNLFSHITTLKLDQKPSLSVQDSEGSCVLWDHGYAEMSGQRNKLCVSVLAMDRFRDGIEAVYGIFDGDRNEEVPRLLQCTMGDVLAEELQHSCLDSVYMCNTFLTSHRKLGMAGQKLGASALLCYIHHESTESSSYFRLTVANVGTCQAVLCRNGQPLALSKVLSLEQSAEEMERVKTTKAIITEDNKVSGVTCCSRLLGCSYLFPWVLPKPWVRTESLCPQDEFLILGNRALFQYLSYQEAVTTVLAVRDPRAAAKKLCTLAQSYGCKDNVGAVVVALRIGEDSCTCEHPHSTEVRGPPVSNPIPLSVPPLDPHTSSSSGIASEFNSETSASEVGSEAGSTASDEHTSSGPNARPERRCSLHPAATLCNTGGLGSLGPGTHIALFQRQPSSATFSSNQSDNGLDSDDEAPLEGVISNGSKLEVEVDIHCCAFQLRSGRPESPKDLDFRCSDYINSKIRRQNSVVVSTANGCLLAVCGREISDLKKSPSTSSLFGKKLSNGSVVAPEDSHNIIEVALEAPKKKSGYFAAPAQQDPEDQLIIPPSLEQDVREQLRGQSPVVSGPLPPLTPPTSRDLNWDHPQPGLPPATFQQEVYDTAL</sequence>